<proteinExistence type="predicted"/>
<dbReference type="PANTHER" id="PTHR37563">
    <property type="entry name" value="PHYTANOYL-COA DIOXYGENASE FAMILY PROTEIN (AFU_ORTHOLOGUE AFUA_2G03330)"/>
    <property type="match status" value="1"/>
</dbReference>
<dbReference type="OrthoDB" id="445007at2759"/>
<keyword evidence="2" id="KW-1185">Reference proteome</keyword>
<dbReference type="InterPro" id="IPR008775">
    <property type="entry name" value="Phytyl_CoA_dOase-like"/>
</dbReference>
<dbReference type="PANTHER" id="PTHR37563:SF2">
    <property type="entry name" value="PHYTANOYL-COA DIOXYGENASE FAMILY PROTEIN (AFU_ORTHOLOGUE AFUA_2G03330)"/>
    <property type="match status" value="1"/>
</dbReference>
<dbReference type="SUPFAM" id="SSF51197">
    <property type="entry name" value="Clavaminate synthase-like"/>
    <property type="match status" value="1"/>
</dbReference>
<dbReference type="AlphaFoldDB" id="A0A812QTJ1"/>
<reference evidence="1" key="1">
    <citation type="submission" date="2021-02" db="EMBL/GenBank/DDBJ databases">
        <authorList>
            <person name="Dougan E. K."/>
            <person name="Rhodes N."/>
            <person name="Thang M."/>
            <person name="Chan C."/>
        </authorList>
    </citation>
    <scope>NUCLEOTIDE SEQUENCE</scope>
</reference>
<protein>
    <submittedName>
        <fullName evidence="1">Uncharacterized protein</fullName>
    </submittedName>
</protein>
<dbReference type="Pfam" id="PF05721">
    <property type="entry name" value="PhyH"/>
    <property type="match status" value="1"/>
</dbReference>
<name>A0A812QTJ1_9DINO</name>
<organism evidence="1 2">
    <name type="scientific">Symbiodinium natans</name>
    <dbReference type="NCBI Taxonomy" id="878477"/>
    <lineage>
        <taxon>Eukaryota</taxon>
        <taxon>Sar</taxon>
        <taxon>Alveolata</taxon>
        <taxon>Dinophyceae</taxon>
        <taxon>Suessiales</taxon>
        <taxon>Symbiodiniaceae</taxon>
        <taxon>Symbiodinium</taxon>
    </lineage>
</organism>
<dbReference type="Proteomes" id="UP000604046">
    <property type="component" value="Unassembled WGS sequence"/>
</dbReference>
<comment type="caution">
    <text evidence="1">The sequence shown here is derived from an EMBL/GenBank/DDBJ whole genome shotgun (WGS) entry which is preliminary data.</text>
</comment>
<evidence type="ECO:0000313" key="2">
    <source>
        <dbReference type="Proteomes" id="UP000604046"/>
    </source>
</evidence>
<dbReference type="EMBL" id="CAJNDS010002269">
    <property type="protein sequence ID" value="CAE7403480.1"/>
    <property type="molecule type" value="Genomic_DNA"/>
</dbReference>
<sequence>MIRATPADRLGGLLGSPRLLTRPKPLPVQSRRFHLSEAPSRTQLRRARRSVARSVGEDGWRAAQDVAEKTRHSALAEEIESLVVSKWLEGQVADLRDFEAFFRATEASDVPAGRGEAAEEAAEETWLKPLSAPLPRGHGRALRARAAQEGIRVFDLGEGDHPSEAAAWLEREGFVVLAGCLAAPSLRRLRHLSAKLLHRAARAEPRGNRGERRYSLGRTTMVPGTLELSQSPEVCRVLEAFWGSPDFFVQCTGGDASFPGAKQQDLHADVPVKEVADQLYNYLDPAHPERKFMELPTPVVKVYFPVVDLDDEAGPPRFAKGTHKLTAQMDVPPPSQEPPTSRAFCPAGSAIIMDMRVWHGGTANTSAAARPMLSVHYAGPSYSEDVLKDGGSIPFFGTCYWCYHQGAASLDQIQRLSPRGQELCRHLAAPEGRICCAQCSAPVHPGRSALRSIGAPGGPWLCLSCWAAQKRSLLPT</sequence>
<dbReference type="Gene3D" id="2.60.120.620">
    <property type="entry name" value="q2cbj1_9rhob like domain"/>
    <property type="match status" value="1"/>
</dbReference>
<dbReference type="InterPro" id="IPR051961">
    <property type="entry name" value="Fungal_Metabolite_Diox"/>
</dbReference>
<evidence type="ECO:0000313" key="1">
    <source>
        <dbReference type="EMBL" id="CAE7403480.1"/>
    </source>
</evidence>
<gene>
    <name evidence="1" type="ORF">SNAT2548_LOCUS21954</name>
</gene>
<accession>A0A812QTJ1</accession>